<protein>
    <recommendedName>
        <fullName evidence="7">Metallo-beta-lactamase domain-containing protein</fullName>
    </recommendedName>
</protein>
<feature type="transmembrane region" description="Helical" evidence="6">
    <location>
        <begin position="389"/>
        <end position="408"/>
    </location>
</feature>
<feature type="transmembrane region" description="Helical" evidence="6">
    <location>
        <begin position="356"/>
        <end position="377"/>
    </location>
</feature>
<keyword evidence="4 6" id="KW-1133">Transmembrane helix</keyword>
<dbReference type="STRING" id="246786.GS18_0211700"/>
<dbReference type="Gene3D" id="3.60.15.10">
    <property type="entry name" value="Ribonuclease Z/Hydroxyacylglutathione hydrolase-like"/>
    <property type="match status" value="1"/>
</dbReference>
<dbReference type="InterPro" id="IPR004797">
    <property type="entry name" value="Competence_ComEC/Rec2"/>
</dbReference>
<organism evidence="8 9">
    <name type="scientific">Metabacillus indicus</name>
    <name type="common">Bacillus indicus</name>
    <dbReference type="NCBI Taxonomy" id="246786"/>
    <lineage>
        <taxon>Bacteria</taxon>
        <taxon>Bacillati</taxon>
        <taxon>Bacillota</taxon>
        <taxon>Bacilli</taxon>
        <taxon>Bacillales</taxon>
        <taxon>Bacillaceae</taxon>
        <taxon>Metabacillus</taxon>
    </lineage>
</organism>
<evidence type="ECO:0000256" key="6">
    <source>
        <dbReference type="SAM" id="Phobius"/>
    </source>
</evidence>
<dbReference type="SUPFAM" id="SSF56281">
    <property type="entry name" value="Metallo-hydrolase/oxidoreductase"/>
    <property type="match status" value="1"/>
</dbReference>
<dbReference type="InterPro" id="IPR036866">
    <property type="entry name" value="RibonucZ/Hydroxyglut_hydro"/>
</dbReference>
<feature type="transmembrane region" description="Helical" evidence="6">
    <location>
        <begin position="415"/>
        <end position="438"/>
    </location>
</feature>
<feature type="transmembrane region" description="Helical" evidence="6">
    <location>
        <begin position="231"/>
        <end position="254"/>
    </location>
</feature>
<dbReference type="AlphaFoldDB" id="A0A084GWR5"/>
<dbReference type="InterPro" id="IPR004477">
    <property type="entry name" value="ComEC_N"/>
</dbReference>
<dbReference type="NCBIfam" id="TIGR00361">
    <property type="entry name" value="ComEC_Rec2"/>
    <property type="match status" value="1"/>
</dbReference>
<evidence type="ECO:0000256" key="4">
    <source>
        <dbReference type="ARBA" id="ARBA00022989"/>
    </source>
</evidence>
<evidence type="ECO:0000256" key="1">
    <source>
        <dbReference type="ARBA" id="ARBA00004651"/>
    </source>
</evidence>
<feature type="transmembrane region" description="Helical" evidence="6">
    <location>
        <begin position="450"/>
        <end position="469"/>
    </location>
</feature>
<dbReference type="GO" id="GO:0005886">
    <property type="term" value="C:plasma membrane"/>
    <property type="evidence" value="ECO:0007669"/>
    <property type="project" value="UniProtKB-SubCell"/>
</dbReference>
<comment type="caution">
    <text evidence="8">The sequence shown here is derived from an EMBL/GenBank/DDBJ whole genome shotgun (WGS) entry which is preliminary data.</text>
</comment>
<dbReference type="InterPro" id="IPR025405">
    <property type="entry name" value="DUF4131"/>
</dbReference>
<dbReference type="PANTHER" id="PTHR30619:SF1">
    <property type="entry name" value="RECOMBINATION PROTEIN 2"/>
    <property type="match status" value="1"/>
</dbReference>
<proteinExistence type="predicted"/>
<dbReference type="InterPro" id="IPR052159">
    <property type="entry name" value="Competence_DNA_uptake"/>
</dbReference>
<feature type="transmembrane region" description="Helical" evidence="6">
    <location>
        <begin position="266"/>
        <end position="288"/>
    </location>
</feature>
<feature type="transmembrane region" description="Helical" evidence="6">
    <location>
        <begin position="481"/>
        <end position="498"/>
    </location>
</feature>
<name>A0A084GWR5_METID</name>
<dbReference type="Proteomes" id="UP000028549">
    <property type="component" value="Unassembled WGS sequence"/>
</dbReference>
<gene>
    <name evidence="8" type="ORF">GS18_0211700</name>
</gene>
<feature type="transmembrane region" description="Helical" evidence="6">
    <location>
        <begin position="324"/>
        <end position="344"/>
    </location>
</feature>
<dbReference type="PANTHER" id="PTHR30619">
    <property type="entry name" value="DNA INTERNALIZATION/COMPETENCE PROTEIN COMEC/REC2"/>
    <property type="match status" value="1"/>
</dbReference>
<evidence type="ECO:0000313" key="8">
    <source>
        <dbReference type="EMBL" id="KEZ51777.1"/>
    </source>
</evidence>
<dbReference type="GO" id="GO:0030420">
    <property type="term" value="P:establishment of competence for transformation"/>
    <property type="evidence" value="ECO:0007669"/>
    <property type="project" value="InterPro"/>
</dbReference>
<evidence type="ECO:0000259" key="7">
    <source>
        <dbReference type="SMART" id="SM00849"/>
    </source>
</evidence>
<dbReference type="InterPro" id="IPR035681">
    <property type="entry name" value="ComA-like_MBL"/>
</dbReference>
<dbReference type="CDD" id="cd07731">
    <property type="entry name" value="ComA-like_MBL-fold"/>
    <property type="match status" value="1"/>
</dbReference>
<dbReference type="Pfam" id="PF03772">
    <property type="entry name" value="Competence"/>
    <property type="match status" value="1"/>
</dbReference>
<dbReference type="InterPro" id="IPR001279">
    <property type="entry name" value="Metallo-B-lactamas"/>
</dbReference>
<feature type="transmembrane region" description="Helical" evidence="6">
    <location>
        <begin position="45"/>
        <end position="64"/>
    </location>
</feature>
<dbReference type="EMBL" id="JNVC02000005">
    <property type="protein sequence ID" value="KEZ51777.1"/>
    <property type="molecule type" value="Genomic_DNA"/>
</dbReference>
<dbReference type="Pfam" id="PF13567">
    <property type="entry name" value="DUF4131"/>
    <property type="match status" value="1"/>
</dbReference>
<evidence type="ECO:0000256" key="2">
    <source>
        <dbReference type="ARBA" id="ARBA00022475"/>
    </source>
</evidence>
<reference evidence="8 9" key="1">
    <citation type="journal article" date="2005" name="Int. J. Syst. Evol. Microbiol.">
        <title>Bacillus cibi sp. nov., isolated from jeotgal, a traditional Korean fermented seafood.</title>
        <authorList>
            <person name="Yoon J.H."/>
            <person name="Lee C.H."/>
            <person name="Oh T.K."/>
        </authorList>
    </citation>
    <scope>NUCLEOTIDE SEQUENCE [LARGE SCALE GENOMIC DNA]</scope>
    <source>
        <strain evidence="8 9">DSM 16189</strain>
    </source>
</reference>
<keyword evidence="3 6" id="KW-0812">Transmembrane</keyword>
<evidence type="ECO:0000256" key="5">
    <source>
        <dbReference type="ARBA" id="ARBA00023136"/>
    </source>
</evidence>
<evidence type="ECO:0000256" key="3">
    <source>
        <dbReference type="ARBA" id="ARBA00022692"/>
    </source>
</evidence>
<keyword evidence="9" id="KW-1185">Reference proteome</keyword>
<evidence type="ECO:0000313" key="9">
    <source>
        <dbReference type="Proteomes" id="UP000028549"/>
    </source>
</evidence>
<keyword evidence="5 6" id="KW-0472">Membrane</keyword>
<sequence length="777" mass="85648">MSYQGRLIYFAAASGLGVAAAKSPDHPQMLILVFFFFSCLLFRKKKTLFVLTLLTFIFFTIHFTQTDNRNVSQFTEGRTVLRASFSEPPEFDGNQMKGVIHAHGEKLSAVYFVQSEGELMNLSKQIEAGTSCTFNGHLTHPLKATVPNAFDYHDYLKNSRIHWVMTPDSIKDCSGGASSFFEKLAEYRAKGIQFAAEEFSPQSRGIAAALLFGYREYIPDEINKAYRDLGIIHLLAISGLHVSILVSCIYFILIRSGVTHEWAARILLLLLPVYSLLAGGAPSVLRAAGMSMIYLAVKQLRIKLTAADAISITCIVMLAADPYYLFNIGFQLSFAVSLALLLSVKIISSFSSRLHQLTAVSVIAQASSLPIILHSFYQVSAVSVLVNLLFVPFYSAVVLPLCLGAFLLKATVPSAGTVLIGVTDAVISISNDAALLAGGKYSFMLLFGQPSWLVLSFYTVLFCFAAVAFEKNFLYSRLKGAAAAVFLLLFLQLQSAHFQAEGEVVILDVGQGDSIYVSAPYNQGTYLIDTGGILSFSREAWQEKRSSYSIAEDTLVPFLKSKGKKTLDKLILTHGDADHAGEALKLLREVEVKEIVVPKGFIRGEFEKEIVEEALAKGIKITALKSGDVMDDKYFKWKVLSPEELTDSENDDSLVLYAEIGGLKWIFTGDLEHEGEKRILEAYRGIRADVLKIGHHGSKGSTSVPFLQQLQPKIALISAGRKNRYNHPHPDVLKLLEQNGTKTYRTDRDGSIAYKFKGDNGTFSIHPPYDSVSGKEK</sequence>
<accession>A0A084GWR5</accession>
<dbReference type="NCBIfam" id="TIGR00360">
    <property type="entry name" value="ComEC_N-term"/>
    <property type="match status" value="1"/>
</dbReference>
<comment type="subcellular location">
    <subcellularLocation>
        <location evidence="1">Cell membrane</location>
        <topology evidence="1">Multi-pass membrane protein</topology>
    </subcellularLocation>
</comment>
<feature type="domain" description="Metallo-beta-lactamase" evidence="7">
    <location>
        <begin position="511"/>
        <end position="721"/>
    </location>
</feature>
<dbReference type="Pfam" id="PF00753">
    <property type="entry name" value="Lactamase_B"/>
    <property type="match status" value="1"/>
</dbReference>
<keyword evidence="2" id="KW-1003">Cell membrane</keyword>
<dbReference type="SMART" id="SM00849">
    <property type="entry name" value="Lactamase_B"/>
    <property type="match status" value="1"/>
</dbReference>